<dbReference type="Proteomes" id="UP001216579">
    <property type="component" value="Unassembled WGS sequence"/>
</dbReference>
<name>A0ABT5ZI80_9ACTN</name>
<dbReference type="InterPro" id="IPR007575">
    <property type="entry name" value="SchA_CurD-like"/>
</dbReference>
<protein>
    <submittedName>
        <fullName evidence="2">SchA/CurD-like domain-containing protein</fullName>
    </submittedName>
</protein>
<dbReference type="SUPFAM" id="SSF54909">
    <property type="entry name" value="Dimeric alpha+beta barrel"/>
    <property type="match status" value="1"/>
</dbReference>
<evidence type="ECO:0000259" key="1">
    <source>
        <dbReference type="PROSITE" id="PS51725"/>
    </source>
</evidence>
<feature type="domain" description="ABM" evidence="1">
    <location>
        <begin position="26"/>
        <end position="117"/>
    </location>
</feature>
<proteinExistence type="predicted"/>
<dbReference type="Pfam" id="PF04486">
    <property type="entry name" value="SchA_CurD"/>
    <property type="match status" value="1"/>
</dbReference>
<dbReference type="PROSITE" id="PS51725">
    <property type="entry name" value="ABM"/>
    <property type="match status" value="1"/>
</dbReference>
<organism evidence="2 3">
    <name type="scientific">Streptomyces silvisoli</name>
    <dbReference type="NCBI Taxonomy" id="3034235"/>
    <lineage>
        <taxon>Bacteria</taxon>
        <taxon>Bacillati</taxon>
        <taxon>Actinomycetota</taxon>
        <taxon>Actinomycetes</taxon>
        <taxon>Kitasatosporales</taxon>
        <taxon>Streptomycetaceae</taxon>
        <taxon>Streptomyces</taxon>
    </lineage>
</organism>
<dbReference type="RefSeq" id="WP_276093078.1">
    <property type="nucleotide sequence ID" value="NZ_JARJBC010000005.1"/>
</dbReference>
<keyword evidence="3" id="KW-1185">Reference proteome</keyword>
<reference evidence="2 3" key="1">
    <citation type="submission" date="2023-03" db="EMBL/GenBank/DDBJ databases">
        <title>Draft genome sequence of Streptomyces sp. RB6PN23 isolated from peat swamp forest in Thailand.</title>
        <authorList>
            <person name="Klaysubun C."/>
            <person name="Duangmal K."/>
        </authorList>
    </citation>
    <scope>NUCLEOTIDE SEQUENCE [LARGE SCALE GENOMIC DNA]</scope>
    <source>
        <strain evidence="2 3">RB6PN23</strain>
    </source>
</reference>
<dbReference type="InterPro" id="IPR011008">
    <property type="entry name" value="Dimeric_a/b-barrel"/>
</dbReference>
<accession>A0ABT5ZI80</accession>
<gene>
    <name evidence="2" type="ORF">P3G67_09830</name>
</gene>
<dbReference type="EMBL" id="JARJBC010000005">
    <property type="protein sequence ID" value="MDF3289535.1"/>
    <property type="molecule type" value="Genomic_DNA"/>
</dbReference>
<evidence type="ECO:0000313" key="2">
    <source>
        <dbReference type="EMBL" id="MDF3289535.1"/>
    </source>
</evidence>
<evidence type="ECO:0000313" key="3">
    <source>
        <dbReference type="Proteomes" id="UP001216579"/>
    </source>
</evidence>
<comment type="caution">
    <text evidence="2">The sequence shown here is derived from an EMBL/GenBank/DDBJ whole genome shotgun (WGS) entry which is preliminary data.</text>
</comment>
<dbReference type="Gene3D" id="3.30.70.100">
    <property type="match status" value="1"/>
</dbReference>
<dbReference type="Pfam" id="PF03992">
    <property type="entry name" value="ABM"/>
    <property type="match status" value="1"/>
</dbReference>
<dbReference type="InterPro" id="IPR007138">
    <property type="entry name" value="ABM_dom"/>
</dbReference>
<sequence length="377" mass="41232">MTVLSKAEAPRSKAGALEFIPSESKLRVILVLHIKDGAEKRFMEVYRILRDQVAEVPGHISDQLCQSIQNPSEWIITSEWEGPAPYFAWVNSAEHVRMVEPMHECVHNTRSMRYGVVRETRPAAAAPVPRAERHTERPPDDVVRHAVTFTVKPGSEQAAARVLASYVSPDPEVDAITRLHRTSLFMRGNRVVRAIEVIGDLGAALRHVAGQPGVRAAEEALNPHLEEARDLDDPKAAREFFMRAALPAVHHLTVGDVNAPGVRRRALSYPARPGCGAAVALFLSRQDQLAAARHPSALVSSTIYQRGDIVVRVVDLRSASEPDPRVILGIEGVRAPAVLSRLVDVGADGDLGTSAGISRFLADCDMDLVTDRRAQEP</sequence>